<dbReference type="PANTHER" id="PTHR30055">
    <property type="entry name" value="HTH-TYPE TRANSCRIPTIONAL REGULATOR RUTR"/>
    <property type="match status" value="1"/>
</dbReference>
<keyword evidence="3" id="KW-0804">Transcription</keyword>
<keyword evidence="8" id="KW-1185">Reference proteome</keyword>
<dbReference type="InterPro" id="IPR041586">
    <property type="entry name" value="PsrA_TetR_C"/>
</dbReference>
<sequence>MSAMSGAAPATRRRRGEDGAVMSKVDSPSRTERANATRELILTAAERLFAEHGVLAVSNRQVSEAAGQGNNAAVGYHFGTKADLVRAIARKHLAQVEEVRQRMISRLGQEPDLRDWMRCLVHPLTEHLEALGNPTWFARFGAQVMTDPRLRPIIVEENRSSPSQRRILAGLDVCLAHLPQDVRAERHDMARQLLVHIIAERERALAENTPTPRTSWHDAATGLVDALVGLWQAPVSGERRP</sequence>
<keyword evidence="1" id="KW-0805">Transcription regulation</keyword>
<dbReference type="Pfam" id="PF17939">
    <property type="entry name" value="TetR_C_30"/>
    <property type="match status" value="1"/>
</dbReference>
<dbReference type="GO" id="GO:0000976">
    <property type="term" value="F:transcription cis-regulatory region binding"/>
    <property type="evidence" value="ECO:0007669"/>
    <property type="project" value="TreeGrafter"/>
</dbReference>
<dbReference type="InterPro" id="IPR050109">
    <property type="entry name" value="HTH-type_TetR-like_transc_reg"/>
</dbReference>
<dbReference type="Proteomes" id="UP000199623">
    <property type="component" value="Unassembled WGS sequence"/>
</dbReference>
<evidence type="ECO:0000256" key="1">
    <source>
        <dbReference type="ARBA" id="ARBA00023015"/>
    </source>
</evidence>
<evidence type="ECO:0000313" key="7">
    <source>
        <dbReference type="EMBL" id="SDG58676.1"/>
    </source>
</evidence>
<feature type="region of interest" description="Disordered" evidence="4">
    <location>
        <begin position="1"/>
        <end position="32"/>
    </location>
</feature>
<dbReference type="STRING" id="200378.SAMN05216553_109210"/>
<dbReference type="InterPro" id="IPR001647">
    <property type="entry name" value="HTH_TetR"/>
</dbReference>
<dbReference type="EMBL" id="FNCC01000009">
    <property type="protein sequence ID" value="SDG58676.1"/>
    <property type="molecule type" value="Genomic_DNA"/>
</dbReference>
<dbReference type="AlphaFoldDB" id="A0A1G7VFS8"/>
<evidence type="ECO:0000259" key="6">
    <source>
        <dbReference type="Pfam" id="PF17939"/>
    </source>
</evidence>
<keyword evidence="2" id="KW-0238">DNA-binding</keyword>
<feature type="domain" description="PsrA tetracyclin repressor-like C-terminal" evidence="6">
    <location>
        <begin position="118"/>
        <end position="229"/>
    </location>
</feature>
<protein>
    <submittedName>
        <fullName evidence="7">Transcriptional regulator, TetR family</fullName>
    </submittedName>
</protein>
<evidence type="ECO:0000259" key="5">
    <source>
        <dbReference type="Pfam" id="PF00440"/>
    </source>
</evidence>
<gene>
    <name evidence="7" type="ORF">SAMN05216553_109210</name>
</gene>
<dbReference type="SUPFAM" id="SSF46689">
    <property type="entry name" value="Homeodomain-like"/>
    <property type="match status" value="1"/>
</dbReference>
<evidence type="ECO:0000256" key="4">
    <source>
        <dbReference type="SAM" id="MobiDB-lite"/>
    </source>
</evidence>
<dbReference type="GO" id="GO:0003700">
    <property type="term" value="F:DNA-binding transcription factor activity"/>
    <property type="evidence" value="ECO:0007669"/>
    <property type="project" value="TreeGrafter"/>
</dbReference>
<proteinExistence type="predicted"/>
<reference evidence="8" key="1">
    <citation type="submission" date="2016-10" db="EMBL/GenBank/DDBJ databases">
        <authorList>
            <person name="Varghese N."/>
            <person name="Submissions S."/>
        </authorList>
    </citation>
    <scope>NUCLEOTIDE SEQUENCE [LARGE SCALE GENOMIC DNA]</scope>
    <source>
        <strain evidence="8">CGMCC 4.3506</strain>
    </source>
</reference>
<dbReference type="InterPro" id="IPR009057">
    <property type="entry name" value="Homeodomain-like_sf"/>
</dbReference>
<dbReference type="Gene3D" id="1.10.357.10">
    <property type="entry name" value="Tetracycline Repressor, domain 2"/>
    <property type="match status" value="1"/>
</dbReference>
<name>A0A1G7VFS8_9PSEU</name>
<organism evidence="7 8">
    <name type="scientific">Lentzea fradiae</name>
    <dbReference type="NCBI Taxonomy" id="200378"/>
    <lineage>
        <taxon>Bacteria</taxon>
        <taxon>Bacillati</taxon>
        <taxon>Actinomycetota</taxon>
        <taxon>Actinomycetes</taxon>
        <taxon>Pseudonocardiales</taxon>
        <taxon>Pseudonocardiaceae</taxon>
        <taxon>Lentzea</taxon>
    </lineage>
</organism>
<feature type="domain" description="HTH tetR-type" evidence="5">
    <location>
        <begin position="41"/>
        <end position="88"/>
    </location>
</feature>
<accession>A0A1G7VFS8</accession>
<evidence type="ECO:0000256" key="3">
    <source>
        <dbReference type="ARBA" id="ARBA00023163"/>
    </source>
</evidence>
<dbReference type="PANTHER" id="PTHR30055:SF234">
    <property type="entry name" value="HTH-TYPE TRANSCRIPTIONAL REGULATOR BETI"/>
    <property type="match status" value="1"/>
</dbReference>
<dbReference type="Pfam" id="PF00440">
    <property type="entry name" value="TetR_N"/>
    <property type="match status" value="1"/>
</dbReference>
<evidence type="ECO:0000256" key="2">
    <source>
        <dbReference type="ARBA" id="ARBA00023125"/>
    </source>
</evidence>
<evidence type="ECO:0000313" key="8">
    <source>
        <dbReference type="Proteomes" id="UP000199623"/>
    </source>
</evidence>